<feature type="compositionally biased region" description="Polar residues" evidence="1">
    <location>
        <begin position="92"/>
        <end position="101"/>
    </location>
</feature>
<sequence>MPGKNERPTISTPSNPSGTVWGEQTNRPRHTAGSAVPQASVWGNDPSGTRFGNAPSAERQYDAGSPTSSDGNLVFQGASTTASARTRHDMTTSRFSFGSTQPPSSAGPDSPPSPDWPRTQRQQQRYQPPMASRFSSDTDDRRSSTSDRRQGSNADRGMRTGWYDSSPERERRGSNEPASAISAGSASILIGFEGRRESIKESDHEDDK</sequence>
<feature type="compositionally biased region" description="Low complexity" evidence="1">
    <location>
        <begin position="178"/>
        <end position="191"/>
    </location>
</feature>
<dbReference type="AlphaFoldDB" id="A0A5D3B0L9"/>
<comment type="caution">
    <text evidence="2">The sequence shown here is derived from an EMBL/GenBank/DDBJ whole genome shotgun (WGS) entry which is preliminary data.</text>
</comment>
<accession>A0A5D3B0L9</accession>
<proteinExistence type="predicted"/>
<reference evidence="2 3" key="1">
    <citation type="submission" date="2017-05" db="EMBL/GenBank/DDBJ databases">
        <title>The Genome Sequence of Tsuchiyaea wingfieldii DSM 27421.</title>
        <authorList>
            <person name="Cuomo C."/>
            <person name="Passer A."/>
            <person name="Billmyre B."/>
            <person name="Heitman J."/>
        </authorList>
    </citation>
    <scope>NUCLEOTIDE SEQUENCE [LARGE SCALE GENOMIC DNA]</scope>
    <source>
        <strain evidence="2 3">DSM 27421</strain>
    </source>
</reference>
<dbReference type="Proteomes" id="UP000322245">
    <property type="component" value="Unassembled WGS sequence"/>
</dbReference>
<dbReference type="EMBL" id="NIDF01000026">
    <property type="protein sequence ID" value="TYJ56274.1"/>
    <property type="molecule type" value="Genomic_DNA"/>
</dbReference>
<feature type="region of interest" description="Disordered" evidence="1">
    <location>
        <begin position="1"/>
        <end position="208"/>
    </location>
</feature>
<name>A0A5D3B0L9_9TREE</name>
<protein>
    <submittedName>
        <fullName evidence="2">Uncharacterized protein</fullName>
    </submittedName>
</protein>
<evidence type="ECO:0000313" key="3">
    <source>
        <dbReference type="Proteomes" id="UP000322245"/>
    </source>
</evidence>
<feature type="compositionally biased region" description="Polar residues" evidence="1">
    <location>
        <begin position="8"/>
        <end position="25"/>
    </location>
</feature>
<feature type="compositionally biased region" description="Basic and acidic residues" evidence="1">
    <location>
        <begin position="136"/>
        <end position="150"/>
    </location>
</feature>
<evidence type="ECO:0000313" key="2">
    <source>
        <dbReference type="EMBL" id="TYJ56274.1"/>
    </source>
</evidence>
<organism evidence="2 3">
    <name type="scientific">Cryptococcus floricola</name>
    <dbReference type="NCBI Taxonomy" id="2591691"/>
    <lineage>
        <taxon>Eukaryota</taxon>
        <taxon>Fungi</taxon>
        <taxon>Dikarya</taxon>
        <taxon>Basidiomycota</taxon>
        <taxon>Agaricomycotina</taxon>
        <taxon>Tremellomycetes</taxon>
        <taxon>Tremellales</taxon>
        <taxon>Cryptococcaceae</taxon>
        <taxon>Cryptococcus</taxon>
    </lineage>
</organism>
<evidence type="ECO:0000256" key="1">
    <source>
        <dbReference type="SAM" id="MobiDB-lite"/>
    </source>
</evidence>
<feature type="compositionally biased region" description="Polar residues" evidence="1">
    <location>
        <begin position="65"/>
        <end position="84"/>
    </location>
</feature>
<keyword evidence="3" id="KW-1185">Reference proteome</keyword>
<gene>
    <name evidence="2" type="ORF">B9479_002960</name>
</gene>
<feature type="compositionally biased region" description="Basic and acidic residues" evidence="1">
    <location>
        <begin position="193"/>
        <end position="208"/>
    </location>
</feature>
<feature type="compositionally biased region" description="Low complexity" evidence="1">
    <location>
        <begin position="116"/>
        <end position="135"/>
    </location>
</feature>